<comment type="caution">
    <text evidence="2">The sequence shown here is derived from an EMBL/GenBank/DDBJ whole genome shotgun (WGS) entry which is preliminary data.</text>
</comment>
<evidence type="ECO:0000313" key="3">
    <source>
        <dbReference type="Proteomes" id="UP000033740"/>
    </source>
</evidence>
<keyword evidence="1" id="KW-0812">Transmembrane</keyword>
<dbReference type="PATRIC" id="fig|582680.6.peg.1974"/>
<keyword evidence="1" id="KW-1133">Transmembrane helix</keyword>
<feature type="transmembrane region" description="Helical" evidence="1">
    <location>
        <begin position="57"/>
        <end position="77"/>
    </location>
</feature>
<sequence length="157" mass="15957">MSLAIVITAIGAITAIAVIFGTDVLAAVVLRAVYAEVDAPTLVQVVGRGHYYGDRRLPIVGVAGVVLTAATVALSALAGSTAATALAAVALAAQLLWLLLFARIAKPINATLTAAALAGTVPADARSLQDRWESIIPLRAALQGLALVLLCVVLVVR</sequence>
<feature type="transmembrane region" description="Helical" evidence="1">
    <location>
        <begin position="136"/>
        <end position="156"/>
    </location>
</feature>
<dbReference type="Proteomes" id="UP000033740">
    <property type="component" value="Unassembled WGS sequence"/>
</dbReference>
<name>A0A0F0LJ71_9MICO</name>
<protein>
    <recommendedName>
        <fullName evidence="4">DUF1772 domain-containing protein</fullName>
    </recommendedName>
</protein>
<dbReference type="RefSeq" id="WP_045271995.1">
    <property type="nucleotide sequence ID" value="NZ_JYIX01000034.1"/>
</dbReference>
<dbReference type="EMBL" id="JYIX01000034">
    <property type="protein sequence ID" value="KJL33247.1"/>
    <property type="molecule type" value="Genomic_DNA"/>
</dbReference>
<proteinExistence type="predicted"/>
<evidence type="ECO:0000313" key="2">
    <source>
        <dbReference type="EMBL" id="KJL33247.1"/>
    </source>
</evidence>
<accession>A0A0F0LJ71</accession>
<organism evidence="2 3">
    <name type="scientific">Microbacterium azadirachtae</name>
    <dbReference type="NCBI Taxonomy" id="582680"/>
    <lineage>
        <taxon>Bacteria</taxon>
        <taxon>Bacillati</taxon>
        <taxon>Actinomycetota</taxon>
        <taxon>Actinomycetes</taxon>
        <taxon>Micrococcales</taxon>
        <taxon>Microbacteriaceae</taxon>
        <taxon>Microbacterium</taxon>
    </lineage>
</organism>
<feature type="transmembrane region" description="Helical" evidence="1">
    <location>
        <begin position="6"/>
        <end position="30"/>
    </location>
</feature>
<keyword evidence="3" id="KW-1185">Reference proteome</keyword>
<gene>
    <name evidence="2" type="ORF">RS86_01906</name>
</gene>
<evidence type="ECO:0008006" key="4">
    <source>
        <dbReference type="Google" id="ProtNLM"/>
    </source>
</evidence>
<feature type="transmembrane region" description="Helical" evidence="1">
    <location>
        <begin position="83"/>
        <end position="102"/>
    </location>
</feature>
<dbReference type="AlphaFoldDB" id="A0A0F0LJ71"/>
<evidence type="ECO:0000256" key="1">
    <source>
        <dbReference type="SAM" id="Phobius"/>
    </source>
</evidence>
<reference evidence="2 3" key="1">
    <citation type="submission" date="2015-02" db="EMBL/GenBank/DDBJ databases">
        <title>Draft genome sequences of ten Microbacterium spp. with emphasis on heavy metal contaminated environments.</title>
        <authorList>
            <person name="Corretto E."/>
        </authorList>
    </citation>
    <scope>NUCLEOTIDE SEQUENCE [LARGE SCALE GENOMIC DNA]</scope>
    <source>
        <strain evidence="2 3">ARN176</strain>
    </source>
</reference>
<keyword evidence="1" id="KW-0472">Membrane</keyword>